<reference evidence="3" key="1">
    <citation type="submission" date="2016-10" db="EMBL/GenBank/DDBJ databases">
        <authorList>
            <person name="Varghese N."/>
            <person name="Submissions S."/>
        </authorList>
    </citation>
    <scope>NUCLEOTIDE SEQUENCE [LARGE SCALE GENOMIC DNA]</scope>
    <source>
        <strain evidence="3">IBRC-M 10655</strain>
    </source>
</reference>
<protein>
    <submittedName>
        <fullName evidence="2">Uncharacterized protein</fullName>
    </submittedName>
</protein>
<name>A0A1H0W5Q2_9PSEU</name>
<keyword evidence="1" id="KW-0812">Transmembrane</keyword>
<evidence type="ECO:0000313" key="2">
    <source>
        <dbReference type="EMBL" id="SDP86064.1"/>
    </source>
</evidence>
<dbReference type="STRING" id="504798.SAMN05421871_1175"/>
<keyword evidence="1" id="KW-1133">Transmembrane helix</keyword>
<evidence type="ECO:0000313" key="3">
    <source>
        <dbReference type="Proteomes" id="UP000199651"/>
    </source>
</evidence>
<gene>
    <name evidence="2" type="ORF">SAMN05192558_1185</name>
</gene>
<keyword evidence="3" id="KW-1185">Reference proteome</keyword>
<organism evidence="2 3">
    <name type="scientific">Actinokineospora alba</name>
    <dbReference type="NCBI Taxonomy" id="504798"/>
    <lineage>
        <taxon>Bacteria</taxon>
        <taxon>Bacillati</taxon>
        <taxon>Actinomycetota</taxon>
        <taxon>Actinomycetes</taxon>
        <taxon>Pseudonocardiales</taxon>
        <taxon>Pseudonocardiaceae</taxon>
        <taxon>Actinokineospora</taxon>
    </lineage>
</organism>
<dbReference type="Proteomes" id="UP000199651">
    <property type="component" value="Unassembled WGS sequence"/>
</dbReference>
<evidence type="ECO:0000256" key="1">
    <source>
        <dbReference type="SAM" id="Phobius"/>
    </source>
</evidence>
<keyword evidence="1" id="KW-0472">Membrane</keyword>
<dbReference type="AlphaFoldDB" id="A0A1H0W5Q2"/>
<sequence>MEGPFATLPVPVLFAGGLGLVVPVWVVRLDSGTPEKDLRG</sequence>
<proteinExistence type="predicted"/>
<dbReference type="EMBL" id="FNJB01000018">
    <property type="protein sequence ID" value="SDP86064.1"/>
    <property type="molecule type" value="Genomic_DNA"/>
</dbReference>
<feature type="transmembrane region" description="Helical" evidence="1">
    <location>
        <begin position="6"/>
        <end position="27"/>
    </location>
</feature>
<accession>A0A1H0W5Q2</accession>